<evidence type="ECO:0000313" key="4">
    <source>
        <dbReference type="EMBL" id="GMG40016.1"/>
    </source>
</evidence>
<dbReference type="AlphaFoldDB" id="A0A9W6Z0K9"/>
<evidence type="ECO:0000313" key="5">
    <source>
        <dbReference type="Proteomes" id="UP001165063"/>
    </source>
</evidence>
<keyword evidence="2" id="KW-0648">Protein biosynthesis</keyword>
<protein>
    <submittedName>
        <fullName evidence="4">Unnamed protein product</fullName>
    </submittedName>
</protein>
<feature type="compositionally biased region" description="Basic and acidic residues" evidence="3">
    <location>
        <begin position="199"/>
        <end position="212"/>
    </location>
</feature>
<evidence type="ECO:0000256" key="2">
    <source>
        <dbReference type="ARBA" id="ARBA00022917"/>
    </source>
</evidence>
<feature type="compositionally biased region" description="Low complexity" evidence="3">
    <location>
        <begin position="116"/>
        <end position="136"/>
    </location>
</feature>
<organism evidence="4 5">
    <name type="scientific">Ambrosiozyma monospora</name>
    <name type="common">Yeast</name>
    <name type="synonym">Endomycopsis monosporus</name>
    <dbReference type="NCBI Taxonomy" id="43982"/>
    <lineage>
        <taxon>Eukaryota</taxon>
        <taxon>Fungi</taxon>
        <taxon>Dikarya</taxon>
        <taxon>Ascomycota</taxon>
        <taxon>Saccharomycotina</taxon>
        <taxon>Pichiomycetes</taxon>
        <taxon>Pichiales</taxon>
        <taxon>Pichiaceae</taxon>
        <taxon>Ambrosiozyma</taxon>
    </lineage>
</organism>
<reference evidence="4" key="1">
    <citation type="submission" date="2023-04" db="EMBL/GenBank/DDBJ databases">
        <title>Ambrosiozyma monospora NBRC 1965.</title>
        <authorList>
            <person name="Ichikawa N."/>
            <person name="Sato H."/>
            <person name="Tonouchi N."/>
        </authorList>
    </citation>
    <scope>NUCLEOTIDE SEQUENCE</scope>
    <source>
        <strain evidence="4">NBRC 1965</strain>
    </source>
</reference>
<dbReference type="GO" id="GO:0016281">
    <property type="term" value="C:eukaryotic translation initiation factor 4F complex"/>
    <property type="evidence" value="ECO:0007669"/>
    <property type="project" value="TreeGrafter"/>
</dbReference>
<dbReference type="PANTHER" id="PTHR23253:SF9">
    <property type="entry name" value="EUKARYOTIC TRANSLATION INITIATION FACTOR 4 GAMMA 2"/>
    <property type="match status" value="1"/>
</dbReference>
<dbReference type="Proteomes" id="UP001165063">
    <property type="component" value="Unassembled WGS sequence"/>
</dbReference>
<gene>
    <name evidence="4" type="ORF">Amon01_000582700</name>
</gene>
<feature type="compositionally biased region" description="Low complexity" evidence="3">
    <location>
        <begin position="55"/>
        <end position="69"/>
    </location>
</feature>
<dbReference type="GO" id="GO:0003729">
    <property type="term" value="F:mRNA binding"/>
    <property type="evidence" value="ECO:0007669"/>
    <property type="project" value="TreeGrafter"/>
</dbReference>
<evidence type="ECO:0000256" key="1">
    <source>
        <dbReference type="ARBA" id="ARBA00022540"/>
    </source>
</evidence>
<feature type="compositionally biased region" description="Polar residues" evidence="3">
    <location>
        <begin position="99"/>
        <end position="115"/>
    </location>
</feature>
<feature type="compositionally biased region" description="Basic and acidic residues" evidence="3">
    <location>
        <begin position="27"/>
        <end position="53"/>
    </location>
</feature>
<name>A0A9W6Z0K9_AMBMO</name>
<evidence type="ECO:0000256" key="3">
    <source>
        <dbReference type="SAM" id="MobiDB-lite"/>
    </source>
</evidence>
<proteinExistence type="predicted"/>
<keyword evidence="1" id="KW-0396">Initiation factor</keyword>
<keyword evidence="5" id="KW-1185">Reference proteome</keyword>
<dbReference type="GO" id="GO:0003743">
    <property type="term" value="F:translation initiation factor activity"/>
    <property type="evidence" value="ECO:0007669"/>
    <property type="project" value="UniProtKB-KW"/>
</dbReference>
<dbReference type="EMBL" id="BSXU01003397">
    <property type="protein sequence ID" value="GMG40016.1"/>
    <property type="molecule type" value="Genomic_DNA"/>
</dbReference>
<feature type="compositionally biased region" description="Basic and acidic residues" evidence="3">
    <location>
        <begin position="139"/>
        <end position="150"/>
    </location>
</feature>
<feature type="compositionally biased region" description="Acidic residues" evidence="3">
    <location>
        <begin position="160"/>
        <end position="172"/>
    </location>
</feature>
<feature type="compositionally biased region" description="Polar residues" evidence="3">
    <location>
        <begin position="82"/>
        <end position="91"/>
    </location>
</feature>
<comment type="caution">
    <text evidence="4">The sequence shown here is derived from an EMBL/GenBank/DDBJ whole genome shotgun (WGS) entry which is preliminary data.</text>
</comment>
<feature type="compositionally biased region" description="Pro residues" evidence="3">
    <location>
        <begin position="174"/>
        <end position="193"/>
    </location>
</feature>
<feature type="region of interest" description="Disordered" evidence="3">
    <location>
        <begin position="1"/>
        <end position="212"/>
    </location>
</feature>
<accession>A0A9W6Z0K9</accession>
<dbReference type="PANTHER" id="PTHR23253">
    <property type="entry name" value="EUKARYOTIC TRANSLATION INITIATION FACTOR 4 GAMMA"/>
    <property type="match status" value="1"/>
</dbReference>
<sequence length="248" mass="27049">MDLLDLRRSGWKAKPAANATSGPKTITEIHAEAERKRQKEEQDTRRLKYEKRQNSSRSNSRWGNSNNERISSTDLSKVGVIRNSSSSNLGPFSNKRKYNSQASISRKNQTSSPHLSDSFTTVSSSSNLRSLSRSASQVKIERATEPREASINRFAALDLTSEDESEEEEEETPAPAPAPAPAAPVPSPAPAPAPVTADKSAEEEKKKKAEISEEVQKAVEAKLNQKVVVSEETKAAAAALLDFDDDAD</sequence>